<sequence>MRNTVSLLTRASNGAVVENASEAEHKINGAWSELNLKASTSNLYAEMFAGKCQWNIITVMQFHRKDHFEKNQIGMNFAILLHDNARLHVAKLIENTSYKGDLEDFQEVSPYPPYSFDIAPSDYHLKLANSCYKLKILKNGV</sequence>
<evidence type="ECO:0000313" key="1">
    <source>
        <dbReference type="EMBL" id="KAJ1359530.1"/>
    </source>
</evidence>
<dbReference type="Proteomes" id="UP001196413">
    <property type="component" value="Unassembled WGS sequence"/>
</dbReference>
<protein>
    <submittedName>
        <fullName evidence="1">Uncharacterized protein</fullName>
    </submittedName>
</protein>
<gene>
    <name evidence="1" type="ORF">KIN20_018290</name>
</gene>
<proteinExistence type="predicted"/>
<name>A0AAD5QS06_PARTN</name>
<dbReference type="AlphaFoldDB" id="A0AAD5QS06"/>
<organism evidence="1 2">
    <name type="scientific">Parelaphostrongylus tenuis</name>
    <name type="common">Meningeal worm</name>
    <dbReference type="NCBI Taxonomy" id="148309"/>
    <lineage>
        <taxon>Eukaryota</taxon>
        <taxon>Metazoa</taxon>
        <taxon>Ecdysozoa</taxon>
        <taxon>Nematoda</taxon>
        <taxon>Chromadorea</taxon>
        <taxon>Rhabditida</taxon>
        <taxon>Rhabditina</taxon>
        <taxon>Rhabditomorpha</taxon>
        <taxon>Strongyloidea</taxon>
        <taxon>Metastrongylidae</taxon>
        <taxon>Parelaphostrongylus</taxon>
    </lineage>
</organism>
<keyword evidence="2" id="KW-1185">Reference proteome</keyword>
<dbReference type="GO" id="GO:0003676">
    <property type="term" value="F:nucleic acid binding"/>
    <property type="evidence" value="ECO:0007669"/>
    <property type="project" value="InterPro"/>
</dbReference>
<dbReference type="InterPro" id="IPR036397">
    <property type="entry name" value="RNaseH_sf"/>
</dbReference>
<accession>A0AAD5QS06</accession>
<dbReference type="EMBL" id="JAHQIW010003643">
    <property type="protein sequence ID" value="KAJ1359530.1"/>
    <property type="molecule type" value="Genomic_DNA"/>
</dbReference>
<dbReference type="Gene3D" id="3.30.420.10">
    <property type="entry name" value="Ribonuclease H-like superfamily/Ribonuclease H"/>
    <property type="match status" value="1"/>
</dbReference>
<evidence type="ECO:0000313" key="2">
    <source>
        <dbReference type="Proteomes" id="UP001196413"/>
    </source>
</evidence>
<reference evidence="1" key="1">
    <citation type="submission" date="2021-06" db="EMBL/GenBank/DDBJ databases">
        <title>Parelaphostrongylus tenuis whole genome reference sequence.</title>
        <authorList>
            <person name="Garwood T.J."/>
            <person name="Larsen P.A."/>
            <person name="Fountain-Jones N.M."/>
            <person name="Garbe J.R."/>
            <person name="Macchietto M.G."/>
            <person name="Kania S.A."/>
            <person name="Gerhold R.W."/>
            <person name="Richards J.E."/>
            <person name="Wolf T.M."/>
        </authorList>
    </citation>
    <scope>NUCLEOTIDE SEQUENCE</scope>
    <source>
        <strain evidence="1">MNPRO001-30</strain>
        <tissue evidence="1">Meninges</tissue>
    </source>
</reference>
<comment type="caution">
    <text evidence="1">The sequence shown here is derived from an EMBL/GenBank/DDBJ whole genome shotgun (WGS) entry which is preliminary data.</text>
</comment>